<evidence type="ECO:0000313" key="1">
    <source>
        <dbReference type="EMBL" id="CCO46796.1"/>
    </source>
</evidence>
<dbReference type="Proteomes" id="UP000018211">
    <property type="component" value="Unassembled WGS sequence"/>
</dbReference>
<protein>
    <submittedName>
        <fullName evidence="1">Uncharacterized protein</fullName>
    </submittedName>
</protein>
<name>A0AAV2VPZ3_9VIBR</name>
<comment type="caution">
    <text evidence="1">The sequence shown here is derived from an EMBL/GenBank/DDBJ whole genome shotgun (WGS) entry which is preliminary data.</text>
</comment>
<accession>A0AAV2VPZ3</accession>
<reference evidence="1 2" key="1">
    <citation type="journal article" date="2013" name="ISME J.">
        <title>Comparative genomics of pathogenic lineages of Vibrio nigripulchritudo identifies virulence-associated traits.</title>
        <authorList>
            <person name="Goudenege D."/>
            <person name="Labreuche Y."/>
            <person name="Krin E."/>
            <person name="Ansquer D."/>
            <person name="Mangenot S."/>
            <person name="Calteau A."/>
            <person name="Medigue C."/>
            <person name="Mazel D."/>
            <person name="Polz M.F."/>
            <person name="Le Roux F."/>
        </authorList>
    </citation>
    <scope>NUCLEOTIDE SEQUENCE [LARGE SCALE GENOMIC DNA]</scope>
    <source>
        <strain evidence="1 2">SOn1</strain>
    </source>
</reference>
<organism evidence="1 2">
    <name type="scientific">Vibrio nigripulchritudo SOn1</name>
    <dbReference type="NCBI Taxonomy" id="1238450"/>
    <lineage>
        <taxon>Bacteria</taxon>
        <taxon>Pseudomonadati</taxon>
        <taxon>Pseudomonadota</taxon>
        <taxon>Gammaproteobacteria</taxon>
        <taxon>Vibrionales</taxon>
        <taxon>Vibrionaceae</taxon>
        <taxon>Vibrio</taxon>
    </lineage>
</organism>
<gene>
    <name evidence="1" type="ORF">VIBNISOn1_190015</name>
</gene>
<evidence type="ECO:0000313" key="2">
    <source>
        <dbReference type="Proteomes" id="UP000018211"/>
    </source>
</evidence>
<dbReference type="AlphaFoldDB" id="A0AAV2VPZ3"/>
<sequence length="80" mass="9441">MVLYGRYVIVKCMQRINDCLTYDTAIFRRDQKLSTGFLPLDSCYEVHYSESSRYKSGKQKHTCTRTPNDTFDVLSYRIVN</sequence>
<proteinExistence type="predicted"/>
<dbReference type="EMBL" id="CAOF01000101">
    <property type="protein sequence ID" value="CCO46796.1"/>
    <property type="molecule type" value="Genomic_DNA"/>
</dbReference>